<evidence type="ECO:0000313" key="1">
    <source>
        <dbReference type="EMBL" id="KAI4305724.1"/>
    </source>
</evidence>
<keyword evidence="2" id="KW-1185">Reference proteome</keyword>
<dbReference type="EMBL" id="CM039437">
    <property type="protein sequence ID" value="KAI4305724.1"/>
    <property type="molecule type" value="Genomic_DNA"/>
</dbReference>
<accession>A0ACB9L836</accession>
<dbReference type="Proteomes" id="UP000828941">
    <property type="component" value="Chromosome 12"/>
</dbReference>
<protein>
    <submittedName>
        <fullName evidence="1">Uncharacterized protein</fullName>
    </submittedName>
</protein>
<sequence>MAKSRMVLLGLGILLVCFCLIRTTVATGGAQPEKKASPATVAAKDDEDCRAKESDQGEECRQDDQDLGLYDDVDETFRVLSTSNLAVKVDPQDTQTDVDDTTDPLDSGHNTVVVLGH</sequence>
<proteinExistence type="predicted"/>
<gene>
    <name evidence="1" type="ORF">L6164_029072</name>
</gene>
<evidence type="ECO:0000313" key="2">
    <source>
        <dbReference type="Proteomes" id="UP000828941"/>
    </source>
</evidence>
<name>A0ACB9L836_BAUVA</name>
<organism evidence="1 2">
    <name type="scientific">Bauhinia variegata</name>
    <name type="common">Purple orchid tree</name>
    <name type="synonym">Phanera variegata</name>
    <dbReference type="NCBI Taxonomy" id="167791"/>
    <lineage>
        <taxon>Eukaryota</taxon>
        <taxon>Viridiplantae</taxon>
        <taxon>Streptophyta</taxon>
        <taxon>Embryophyta</taxon>
        <taxon>Tracheophyta</taxon>
        <taxon>Spermatophyta</taxon>
        <taxon>Magnoliopsida</taxon>
        <taxon>eudicotyledons</taxon>
        <taxon>Gunneridae</taxon>
        <taxon>Pentapetalae</taxon>
        <taxon>rosids</taxon>
        <taxon>fabids</taxon>
        <taxon>Fabales</taxon>
        <taxon>Fabaceae</taxon>
        <taxon>Cercidoideae</taxon>
        <taxon>Cercideae</taxon>
        <taxon>Bauhiniinae</taxon>
        <taxon>Bauhinia</taxon>
    </lineage>
</organism>
<comment type="caution">
    <text evidence="1">The sequence shown here is derived from an EMBL/GenBank/DDBJ whole genome shotgun (WGS) entry which is preliminary data.</text>
</comment>
<reference evidence="1 2" key="1">
    <citation type="journal article" date="2022" name="DNA Res.">
        <title>Chromosomal-level genome assembly of the orchid tree Bauhinia variegata (Leguminosae; Cercidoideae) supports the allotetraploid origin hypothesis of Bauhinia.</title>
        <authorList>
            <person name="Zhong Y."/>
            <person name="Chen Y."/>
            <person name="Zheng D."/>
            <person name="Pang J."/>
            <person name="Liu Y."/>
            <person name="Luo S."/>
            <person name="Meng S."/>
            <person name="Qian L."/>
            <person name="Wei D."/>
            <person name="Dai S."/>
            <person name="Zhou R."/>
        </authorList>
    </citation>
    <scope>NUCLEOTIDE SEQUENCE [LARGE SCALE GENOMIC DNA]</scope>
    <source>
        <strain evidence="1">BV-YZ2020</strain>
    </source>
</reference>